<reference evidence="1 2" key="1">
    <citation type="submission" date="2021-01" db="EMBL/GenBank/DDBJ databases">
        <title>Actinoplanes sp. nov. LDG1-01 isolated from lichen.</title>
        <authorList>
            <person name="Saeng-In P."/>
            <person name="Phongsopitanun W."/>
            <person name="Kanchanasin P."/>
            <person name="Yuki M."/>
            <person name="Kudo T."/>
            <person name="Ohkuma M."/>
            <person name="Tanasupawat S."/>
        </authorList>
    </citation>
    <scope>NUCLEOTIDE SEQUENCE [LARGE SCALE GENOMIC DNA]</scope>
    <source>
        <strain evidence="1 2">LDG1-01</strain>
    </source>
</reference>
<dbReference type="PROSITE" id="PS51257">
    <property type="entry name" value="PROKAR_LIPOPROTEIN"/>
    <property type="match status" value="1"/>
</dbReference>
<sequence>MKRSISFIAALLVVAACSKPEQEPAWSKIDLPTDGRMVLRDVADCGDKWWAVGGVLTGTASGASAGPMSDGQAAPATRPAAWIGSPGSAWTEVPFAPLPASYYGPRQVIKSVACADGRVAMVGAVPGGAHGNPRVSTWRLTTDGRMAENPAPFETYGGDEAVGVGPIAAGPRGFAIAGIRSSGAAAWFSPDGRTFTLSELDAAGTAADDVRALPDGRWLITGTTADQQPATWVVEDGHWAPGARPSDVRETAVVTDGELRIAGEPADAPVRPVAVATHADTILLAGDDSLWQATVHR</sequence>
<keyword evidence="2" id="KW-1185">Reference proteome</keyword>
<evidence type="ECO:0008006" key="3">
    <source>
        <dbReference type="Google" id="ProtNLM"/>
    </source>
</evidence>
<dbReference type="Proteomes" id="UP000598996">
    <property type="component" value="Unassembled WGS sequence"/>
</dbReference>
<evidence type="ECO:0000313" key="2">
    <source>
        <dbReference type="Proteomes" id="UP000598996"/>
    </source>
</evidence>
<accession>A0ABS1VSD8</accession>
<proteinExistence type="predicted"/>
<comment type="caution">
    <text evidence="1">The sequence shown here is derived from an EMBL/GenBank/DDBJ whole genome shotgun (WGS) entry which is preliminary data.</text>
</comment>
<dbReference type="EMBL" id="JAENHO010000006">
    <property type="protein sequence ID" value="MBL7257249.1"/>
    <property type="molecule type" value="Genomic_DNA"/>
</dbReference>
<gene>
    <name evidence="1" type="ORF">JKJ07_23405</name>
</gene>
<dbReference type="RefSeq" id="WP_202993830.1">
    <property type="nucleotide sequence ID" value="NZ_JAENHO010000006.1"/>
</dbReference>
<evidence type="ECO:0000313" key="1">
    <source>
        <dbReference type="EMBL" id="MBL7257249.1"/>
    </source>
</evidence>
<name>A0ABS1VSD8_9ACTN</name>
<protein>
    <recommendedName>
        <fullName evidence="3">Galactose oxidase</fullName>
    </recommendedName>
</protein>
<organism evidence="1 2">
    <name type="scientific">Paractinoplanes lichenicola</name>
    <dbReference type="NCBI Taxonomy" id="2802976"/>
    <lineage>
        <taxon>Bacteria</taxon>
        <taxon>Bacillati</taxon>
        <taxon>Actinomycetota</taxon>
        <taxon>Actinomycetes</taxon>
        <taxon>Micromonosporales</taxon>
        <taxon>Micromonosporaceae</taxon>
        <taxon>Paractinoplanes</taxon>
    </lineage>
</organism>